<dbReference type="Proteomes" id="UP001233999">
    <property type="component" value="Unassembled WGS sequence"/>
</dbReference>
<gene>
    <name evidence="1" type="ORF">L9F63_015659</name>
</gene>
<dbReference type="EMBL" id="JASPKZ010003816">
    <property type="protein sequence ID" value="KAJ9592687.1"/>
    <property type="molecule type" value="Genomic_DNA"/>
</dbReference>
<feature type="non-terminal residue" evidence="1">
    <location>
        <position position="70"/>
    </location>
</feature>
<evidence type="ECO:0000313" key="2">
    <source>
        <dbReference type="Proteomes" id="UP001233999"/>
    </source>
</evidence>
<keyword evidence="2" id="KW-1185">Reference proteome</keyword>
<reference evidence="1" key="1">
    <citation type="journal article" date="2023" name="IScience">
        <title>Live-bearing cockroach genome reveals convergent evolutionary mechanisms linked to viviparity in insects and beyond.</title>
        <authorList>
            <person name="Fouks B."/>
            <person name="Harrison M.C."/>
            <person name="Mikhailova A.A."/>
            <person name="Marchal E."/>
            <person name="English S."/>
            <person name="Carruthers M."/>
            <person name="Jennings E.C."/>
            <person name="Chiamaka E.L."/>
            <person name="Frigard R.A."/>
            <person name="Pippel M."/>
            <person name="Attardo G.M."/>
            <person name="Benoit J.B."/>
            <person name="Bornberg-Bauer E."/>
            <person name="Tobe S.S."/>
        </authorList>
    </citation>
    <scope>NUCLEOTIDE SEQUENCE</scope>
    <source>
        <strain evidence="1">Stay&amp;Tobe</strain>
    </source>
</reference>
<sequence>KNAPSFDIQITTSLYEPQQSLLYDALTKITKVFDWGGVNFIFDIAPEKEIQCRTNFIGPVGRSTILLEND</sequence>
<feature type="non-terminal residue" evidence="1">
    <location>
        <position position="1"/>
    </location>
</feature>
<reference evidence="1" key="2">
    <citation type="submission" date="2023-05" db="EMBL/GenBank/DDBJ databases">
        <authorList>
            <person name="Fouks B."/>
        </authorList>
    </citation>
    <scope>NUCLEOTIDE SEQUENCE</scope>
    <source>
        <strain evidence="1">Stay&amp;Tobe</strain>
        <tissue evidence="1">Testes</tissue>
    </source>
</reference>
<evidence type="ECO:0000313" key="1">
    <source>
        <dbReference type="EMBL" id="KAJ9592687.1"/>
    </source>
</evidence>
<protein>
    <submittedName>
        <fullName evidence="1">Uncharacterized protein</fullName>
    </submittedName>
</protein>
<comment type="caution">
    <text evidence="1">The sequence shown here is derived from an EMBL/GenBank/DDBJ whole genome shotgun (WGS) entry which is preliminary data.</text>
</comment>
<organism evidence="1 2">
    <name type="scientific">Diploptera punctata</name>
    <name type="common">Pacific beetle cockroach</name>
    <dbReference type="NCBI Taxonomy" id="6984"/>
    <lineage>
        <taxon>Eukaryota</taxon>
        <taxon>Metazoa</taxon>
        <taxon>Ecdysozoa</taxon>
        <taxon>Arthropoda</taxon>
        <taxon>Hexapoda</taxon>
        <taxon>Insecta</taxon>
        <taxon>Pterygota</taxon>
        <taxon>Neoptera</taxon>
        <taxon>Polyneoptera</taxon>
        <taxon>Dictyoptera</taxon>
        <taxon>Blattodea</taxon>
        <taxon>Blaberoidea</taxon>
        <taxon>Blaberidae</taxon>
        <taxon>Diplopterinae</taxon>
        <taxon>Diploptera</taxon>
    </lineage>
</organism>
<dbReference type="AlphaFoldDB" id="A0AAD8A572"/>
<accession>A0AAD8A572</accession>
<proteinExistence type="predicted"/>
<name>A0AAD8A572_DIPPU</name>